<gene>
    <name evidence="1" type="ORF">H9786_07270</name>
</gene>
<dbReference type="AlphaFoldDB" id="A0A9D2LD25"/>
<sequence length="105" mass="11347">MTATPRVPWLDPSEKQASRSLQTLVTWLPMHLDSQLRQDAGLGLATPCRARDVCGSLFDHLPAEQAGALGQAAQLIVDAMVPRRGPGFPGRRVDAAHQTTHQVEA</sequence>
<evidence type="ECO:0000313" key="1">
    <source>
        <dbReference type="EMBL" id="HJB10318.1"/>
    </source>
</evidence>
<name>A0A9D2LD25_9MICO</name>
<accession>A0A9D2LD25</accession>
<reference evidence="1" key="1">
    <citation type="journal article" date="2021" name="PeerJ">
        <title>Extensive microbial diversity within the chicken gut microbiome revealed by metagenomics and culture.</title>
        <authorList>
            <person name="Gilroy R."/>
            <person name="Ravi A."/>
            <person name="Getino M."/>
            <person name="Pursley I."/>
            <person name="Horton D.L."/>
            <person name="Alikhan N.F."/>
            <person name="Baker D."/>
            <person name="Gharbi K."/>
            <person name="Hall N."/>
            <person name="Watson M."/>
            <person name="Adriaenssens E.M."/>
            <person name="Foster-Nyarko E."/>
            <person name="Jarju S."/>
            <person name="Secka A."/>
            <person name="Antonio M."/>
            <person name="Oren A."/>
            <person name="Chaudhuri R.R."/>
            <person name="La Ragione R."/>
            <person name="Hildebrand F."/>
            <person name="Pallen M.J."/>
        </authorList>
    </citation>
    <scope>NUCLEOTIDE SEQUENCE</scope>
    <source>
        <strain evidence="1">ChiHjej13B12-24818</strain>
    </source>
</reference>
<comment type="caution">
    <text evidence="1">The sequence shown here is derived from an EMBL/GenBank/DDBJ whole genome shotgun (WGS) entry which is preliminary data.</text>
</comment>
<reference evidence="1" key="2">
    <citation type="submission" date="2021-04" db="EMBL/GenBank/DDBJ databases">
        <authorList>
            <person name="Gilroy R."/>
        </authorList>
    </citation>
    <scope>NUCLEOTIDE SEQUENCE</scope>
    <source>
        <strain evidence="1">ChiHjej13B12-24818</strain>
    </source>
</reference>
<evidence type="ECO:0000313" key="2">
    <source>
        <dbReference type="Proteomes" id="UP000823823"/>
    </source>
</evidence>
<dbReference type="EMBL" id="DWZH01000053">
    <property type="protein sequence ID" value="HJB10318.1"/>
    <property type="molecule type" value="Genomic_DNA"/>
</dbReference>
<proteinExistence type="predicted"/>
<protein>
    <submittedName>
        <fullName evidence="1">Uncharacterized protein</fullName>
    </submittedName>
</protein>
<dbReference type="Proteomes" id="UP000823823">
    <property type="component" value="Unassembled WGS sequence"/>
</dbReference>
<organism evidence="1 2">
    <name type="scientific">Candidatus Brachybacterium merdavium</name>
    <dbReference type="NCBI Taxonomy" id="2838513"/>
    <lineage>
        <taxon>Bacteria</taxon>
        <taxon>Bacillati</taxon>
        <taxon>Actinomycetota</taxon>
        <taxon>Actinomycetes</taxon>
        <taxon>Micrococcales</taxon>
        <taxon>Dermabacteraceae</taxon>
        <taxon>Brachybacterium</taxon>
    </lineage>
</organism>